<evidence type="ECO:0000313" key="3">
    <source>
        <dbReference type="Proteomes" id="UP000634667"/>
    </source>
</evidence>
<dbReference type="Proteomes" id="UP000634667">
    <property type="component" value="Unassembled WGS sequence"/>
</dbReference>
<name>A0ABQ2WU90_9ALTE</name>
<comment type="caution">
    <text evidence="2">The sequence shown here is derived from an EMBL/GenBank/DDBJ whole genome shotgun (WGS) entry which is preliminary data.</text>
</comment>
<gene>
    <name evidence="2" type="ORF">GCM10008111_25600</name>
</gene>
<feature type="region of interest" description="Disordered" evidence="1">
    <location>
        <begin position="40"/>
        <end position="68"/>
    </location>
</feature>
<dbReference type="RefSeq" id="WP_189483629.1">
    <property type="nucleotide sequence ID" value="NZ_BMYR01000011.1"/>
</dbReference>
<feature type="compositionally biased region" description="Polar residues" evidence="1">
    <location>
        <begin position="40"/>
        <end position="54"/>
    </location>
</feature>
<keyword evidence="3" id="KW-1185">Reference proteome</keyword>
<reference evidence="3" key="1">
    <citation type="journal article" date="2019" name="Int. J. Syst. Evol. Microbiol.">
        <title>The Global Catalogue of Microorganisms (GCM) 10K type strain sequencing project: providing services to taxonomists for standard genome sequencing and annotation.</title>
        <authorList>
            <consortium name="The Broad Institute Genomics Platform"/>
            <consortium name="The Broad Institute Genome Sequencing Center for Infectious Disease"/>
            <person name="Wu L."/>
            <person name="Ma J."/>
        </authorList>
    </citation>
    <scope>NUCLEOTIDE SEQUENCE [LARGE SCALE GENOMIC DNA]</scope>
    <source>
        <strain evidence="3">KCTC 23723</strain>
    </source>
</reference>
<proteinExistence type="predicted"/>
<sequence>MRVLNLIIAFLYLSLLVTTDLGTSHDQRLSPLADSQFQAVQSQATGSSHGTSTAADHEPDEPDATLSFHPKTKINLNDLIIPIYSSPWLSFSSSPNSARAPPAI</sequence>
<dbReference type="EMBL" id="BMYR01000011">
    <property type="protein sequence ID" value="GGW68513.1"/>
    <property type="molecule type" value="Genomic_DNA"/>
</dbReference>
<evidence type="ECO:0000313" key="2">
    <source>
        <dbReference type="EMBL" id="GGW68513.1"/>
    </source>
</evidence>
<accession>A0ABQ2WU90</accession>
<protein>
    <submittedName>
        <fullName evidence="2">Uncharacterized protein</fullName>
    </submittedName>
</protein>
<organism evidence="2 3">
    <name type="scientific">Alishewanella tabrizica</name>
    <dbReference type="NCBI Taxonomy" id="671278"/>
    <lineage>
        <taxon>Bacteria</taxon>
        <taxon>Pseudomonadati</taxon>
        <taxon>Pseudomonadota</taxon>
        <taxon>Gammaproteobacteria</taxon>
        <taxon>Alteromonadales</taxon>
        <taxon>Alteromonadaceae</taxon>
        <taxon>Alishewanella</taxon>
    </lineage>
</organism>
<evidence type="ECO:0000256" key="1">
    <source>
        <dbReference type="SAM" id="MobiDB-lite"/>
    </source>
</evidence>